<dbReference type="InterPro" id="IPR013011">
    <property type="entry name" value="PTS_EIIB_2"/>
</dbReference>
<dbReference type="RefSeq" id="WP_209812718.1">
    <property type="nucleotide sequence ID" value="NZ_JAGGKT010000026.1"/>
</dbReference>
<dbReference type="Proteomes" id="UP001519343">
    <property type="component" value="Unassembled WGS sequence"/>
</dbReference>
<evidence type="ECO:0000256" key="18">
    <source>
        <dbReference type="ARBA" id="ARBA00022989"/>
    </source>
</evidence>
<evidence type="ECO:0000256" key="5">
    <source>
        <dbReference type="ARBA" id="ARBA00011909"/>
    </source>
</evidence>
<evidence type="ECO:0000256" key="15">
    <source>
        <dbReference type="ARBA" id="ARBA00022683"/>
    </source>
</evidence>
<dbReference type="PROSITE" id="PS51094">
    <property type="entry name" value="PTS_EIIA_TYPE_2"/>
    <property type="match status" value="1"/>
</dbReference>
<name>A0ABS4GWS2_9BACL</name>
<dbReference type="NCBIfam" id="TIGR00851">
    <property type="entry name" value="mtlA"/>
    <property type="match status" value="1"/>
</dbReference>
<keyword evidence="14" id="KW-0808">Transferase</keyword>
<comment type="subunit">
    <text evidence="4">Homodimer.</text>
</comment>
<evidence type="ECO:0000256" key="19">
    <source>
        <dbReference type="ARBA" id="ARBA00023136"/>
    </source>
</evidence>
<dbReference type="Pfam" id="PF00359">
    <property type="entry name" value="PTS_EIIA_2"/>
    <property type="match status" value="1"/>
</dbReference>
<evidence type="ECO:0000256" key="7">
    <source>
        <dbReference type="ARBA" id="ARBA00015039"/>
    </source>
</evidence>
<evidence type="ECO:0000256" key="10">
    <source>
        <dbReference type="ARBA" id="ARBA00022475"/>
    </source>
</evidence>
<evidence type="ECO:0000256" key="4">
    <source>
        <dbReference type="ARBA" id="ARBA00011738"/>
    </source>
</evidence>
<dbReference type="InterPro" id="IPR002178">
    <property type="entry name" value="PTS_EIIA_type-2_dom"/>
</dbReference>
<proteinExistence type="predicted"/>
<feature type="transmembrane region" description="Helical" evidence="26">
    <location>
        <begin position="315"/>
        <end position="338"/>
    </location>
</feature>
<evidence type="ECO:0000256" key="6">
    <source>
        <dbReference type="ARBA" id="ARBA00014783"/>
    </source>
</evidence>
<feature type="transmembrane region" description="Helical" evidence="26">
    <location>
        <begin position="83"/>
        <end position="115"/>
    </location>
</feature>
<comment type="function">
    <text evidence="2">The phosphoenolpyruvate-dependent sugar phosphotransferase system (sugar PTS), a major carbohydrate active transport system, catalyzes the phosphorylation of incoming sugar substrates concomitantly with their translocation across the cell membrane. The enzyme II CmtAB PTS system is involved in D-mannitol transport.</text>
</comment>
<organism evidence="30 31">
    <name type="scientific">Ammoniphilus resinae</name>
    <dbReference type="NCBI Taxonomy" id="861532"/>
    <lineage>
        <taxon>Bacteria</taxon>
        <taxon>Bacillati</taxon>
        <taxon>Bacillota</taxon>
        <taxon>Bacilli</taxon>
        <taxon>Bacillales</taxon>
        <taxon>Paenibacillaceae</taxon>
        <taxon>Aneurinibacillus group</taxon>
        <taxon>Ammoniphilus</taxon>
    </lineage>
</organism>
<evidence type="ECO:0000313" key="31">
    <source>
        <dbReference type="Proteomes" id="UP001519343"/>
    </source>
</evidence>
<keyword evidence="18 26" id="KW-1133">Transmembrane helix</keyword>
<dbReference type="InterPro" id="IPR003352">
    <property type="entry name" value="PTS_EIIC"/>
</dbReference>
<evidence type="ECO:0000259" key="28">
    <source>
        <dbReference type="PROSITE" id="PS51099"/>
    </source>
</evidence>
<keyword evidence="12" id="KW-0597">Phosphoprotein</keyword>
<keyword evidence="15" id="KW-0598">Phosphotransferase system</keyword>
<feature type="domain" description="PTS EIIC type-2" evidence="29">
    <location>
        <begin position="16"/>
        <end position="346"/>
    </location>
</feature>
<keyword evidence="9" id="KW-0813">Transport</keyword>
<feature type="domain" description="PTS EIIA type-2" evidence="27">
    <location>
        <begin position="503"/>
        <end position="643"/>
    </location>
</feature>
<dbReference type="InterPro" id="IPR003501">
    <property type="entry name" value="PTS_EIIB_2/3"/>
</dbReference>
<protein>
    <recommendedName>
        <fullName evidence="6">Mannitol-specific phosphotransferase enzyme IIA component</fullName>
        <ecNumber evidence="5">2.7.1.197</ecNumber>
    </recommendedName>
    <alternativeName>
        <fullName evidence="22">EIIA</fullName>
    </alternativeName>
    <alternativeName>
        <fullName evidence="24">EIICB-Mtl</fullName>
    </alternativeName>
    <alternativeName>
        <fullName evidence="21">EIICBA-Mtl</fullName>
    </alternativeName>
    <alternativeName>
        <fullName evidence="23">EIII</fullName>
    </alternativeName>
    <alternativeName>
        <fullName evidence="20">PTS system mannitol-specific EIIA component</fullName>
    </alternativeName>
    <alternativeName>
        <fullName evidence="8">PTS system mannitol-specific EIICB component</fullName>
    </alternativeName>
    <alternativeName>
        <fullName evidence="7">PTS system mannitol-specific EIICBA component</fullName>
    </alternativeName>
</protein>
<evidence type="ECO:0000256" key="24">
    <source>
        <dbReference type="ARBA" id="ARBA00033349"/>
    </source>
</evidence>
<keyword evidence="16 26" id="KW-0812">Transmembrane</keyword>
<dbReference type="InterPro" id="IPR050893">
    <property type="entry name" value="Sugar_PTS"/>
</dbReference>
<dbReference type="CDD" id="cd05567">
    <property type="entry name" value="PTS_IIB_mannitol"/>
    <property type="match status" value="1"/>
</dbReference>
<dbReference type="InterPro" id="IPR004718">
    <property type="entry name" value="PTS_IIC_mtl"/>
</dbReference>
<evidence type="ECO:0000256" key="17">
    <source>
        <dbReference type="ARBA" id="ARBA00022777"/>
    </source>
</evidence>
<evidence type="ECO:0000256" key="13">
    <source>
        <dbReference type="ARBA" id="ARBA00022597"/>
    </source>
</evidence>
<feature type="transmembrane region" description="Helical" evidence="26">
    <location>
        <begin position="273"/>
        <end position="295"/>
    </location>
</feature>
<keyword evidence="19 26" id="KW-0472">Membrane</keyword>
<keyword evidence="17" id="KW-0418">Kinase</keyword>
<evidence type="ECO:0000256" key="12">
    <source>
        <dbReference type="ARBA" id="ARBA00022553"/>
    </source>
</evidence>
<dbReference type="PROSITE" id="PS51099">
    <property type="entry name" value="PTS_EIIB_TYPE_2"/>
    <property type="match status" value="1"/>
</dbReference>
<keyword evidence="31" id="KW-1185">Reference proteome</keyword>
<keyword evidence="10" id="KW-1003">Cell membrane</keyword>
<dbReference type="InterPro" id="IPR013014">
    <property type="entry name" value="PTS_EIIC_2"/>
</dbReference>
<evidence type="ECO:0000256" key="14">
    <source>
        <dbReference type="ARBA" id="ARBA00022679"/>
    </source>
</evidence>
<comment type="subcellular location">
    <subcellularLocation>
        <location evidence="3">Cell inner membrane</location>
        <topology evidence="3">Multi-pass membrane protein</topology>
    </subcellularLocation>
</comment>
<gene>
    <name evidence="30" type="ORF">J2Z37_004753</name>
</gene>
<feature type="transmembrane region" description="Helical" evidence="26">
    <location>
        <begin position="136"/>
        <end position="158"/>
    </location>
</feature>
<reference evidence="30 31" key="1">
    <citation type="submission" date="2021-03" db="EMBL/GenBank/DDBJ databases">
        <title>Genomic Encyclopedia of Type Strains, Phase IV (KMG-IV): sequencing the most valuable type-strain genomes for metagenomic binning, comparative biology and taxonomic classification.</title>
        <authorList>
            <person name="Goeker M."/>
        </authorList>
    </citation>
    <scope>NUCLEOTIDE SEQUENCE [LARGE SCALE GENOMIC DNA]</scope>
    <source>
        <strain evidence="30 31">DSM 24738</strain>
    </source>
</reference>
<evidence type="ECO:0000313" key="30">
    <source>
        <dbReference type="EMBL" id="MBP1934733.1"/>
    </source>
</evidence>
<evidence type="ECO:0000256" key="21">
    <source>
        <dbReference type="ARBA" id="ARBA00030684"/>
    </source>
</evidence>
<evidence type="ECO:0000256" key="1">
    <source>
        <dbReference type="ARBA" id="ARBA00001655"/>
    </source>
</evidence>
<dbReference type="Gene3D" id="3.40.50.2300">
    <property type="match status" value="1"/>
</dbReference>
<keyword evidence="11" id="KW-0997">Cell inner membrane</keyword>
<evidence type="ECO:0000256" key="20">
    <source>
        <dbReference type="ARBA" id="ARBA00029908"/>
    </source>
</evidence>
<comment type="catalytic activity">
    <reaction evidence="1">
        <text>D-mannitol(out) + N(pros)-phospho-L-histidyl-[protein] = D-mannitol 1-phosphate(in) + L-histidyl-[protein]</text>
        <dbReference type="Rhea" id="RHEA:33363"/>
        <dbReference type="Rhea" id="RHEA-COMP:9745"/>
        <dbReference type="Rhea" id="RHEA-COMP:9746"/>
        <dbReference type="ChEBI" id="CHEBI:16899"/>
        <dbReference type="ChEBI" id="CHEBI:29979"/>
        <dbReference type="ChEBI" id="CHEBI:61381"/>
        <dbReference type="ChEBI" id="CHEBI:64837"/>
        <dbReference type="EC" id="2.7.1.197"/>
    </reaction>
</comment>
<evidence type="ECO:0000256" key="25">
    <source>
        <dbReference type="SAM" id="Coils"/>
    </source>
</evidence>
<dbReference type="EC" id="2.7.1.197" evidence="5"/>
<evidence type="ECO:0000256" key="9">
    <source>
        <dbReference type="ARBA" id="ARBA00022448"/>
    </source>
</evidence>
<keyword evidence="25" id="KW-0175">Coiled coil</keyword>
<dbReference type="SUPFAM" id="SSF52794">
    <property type="entry name" value="PTS system IIB component-like"/>
    <property type="match status" value="1"/>
</dbReference>
<dbReference type="NCBIfam" id="NF011663">
    <property type="entry name" value="PRK15083.1"/>
    <property type="match status" value="1"/>
</dbReference>
<feature type="domain" description="PTS EIIB type-2" evidence="28">
    <location>
        <begin position="393"/>
        <end position="487"/>
    </location>
</feature>
<dbReference type="Pfam" id="PF02378">
    <property type="entry name" value="PTS_EIIC"/>
    <property type="match status" value="1"/>
</dbReference>
<keyword evidence="13" id="KW-0762">Sugar transport</keyword>
<evidence type="ECO:0000259" key="27">
    <source>
        <dbReference type="PROSITE" id="PS51094"/>
    </source>
</evidence>
<evidence type="ECO:0000256" key="22">
    <source>
        <dbReference type="ARBA" id="ARBA00030956"/>
    </source>
</evidence>
<evidence type="ECO:0000256" key="16">
    <source>
        <dbReference type="ARBA" id="ARBA00022692"/>
    </source>
</evidence>
<evidence type="ECO:0000256" key="2">
    <source>
        <dbReference type="ARBA" id="ARBA00002434"/>
    </source>
</evidence>
<dbReference type="Pfam" id="PF02302">
    <property type="entry name" value="PTS_IIB"/>
    <property type="match status" value="1"/>
</dbReference>
<dbReference type="PANTHER" id="PTHR30181:SF2">
    <property type="entry name" value="PTS SYSTEM MANNITOL-SPECIFIC EIICBA COMPONENT"/>
    <property type="match status" value="1"/>
</dbReference>
<evidence type="ECO:0000256" key="26">
    <source>
        <dbReference type="SAM" id="Phobius"/>
    </source>
</evidence>
<feature type="transmembrane region" description="Helical" evidence="26">
    <location>
        <begin position="164"/>
        <end position="185"/>
    </location>
</feature>
<dbReference type="PANTHER" id="PTHR30181">
    <property type="entry name" value="MANNITOL PERMEASE IIC COMPONENT"/>
    <property type="match status" value="1"/>
</dbReference>
<dbReference type="PROSITE" id="PS00372">
    <property type="entry name" value="PTS_EIIA_TYPE_2_HIS"/>
    <property type="match status" value="1"/>
</dbReference>
<accession>A0ABS4GWS2</accession>
<comment type="caution">
    <text evidence="30">The sequence shown here is derived from an EMBL/GenBank/DDBJ whole genome shotgun (WGS) entry which is preliminary data.</text>
</comment>
<evidence type="ECO:0000256" key="3">
    <source>
        <dbReference type="ARBA" id="ARBA00004429"/>
    </source>
</evidence>
<dbReference type="InterPro" id="IPR029503">
    <property type="entry name" value="PTS_EIIB_mannitol"/>
</dbReference>
<sequence length="644" mass="69051">MDEVNEVGVRVRIQKFGRFLSGMVMPNIGAFIAWGLITALFIPTGWIPNENLAKLVDPMIKYLLPLLIGYTGGKIVHDLRGGVVGAIATMGVIVGTDIPMFIGAMLMGPLGGWVIKKFDQAIEGKVKAGFEMLVNNFSAGIIAGALTLLSFKIIGPIVEILSNALASGVQAIVNVGLLPLANLIVEPAKILFLNNAINHGIFSPIGLQQASELGQSVFFLLEPNPGPGLGILLAYAMFARGAARESAPGAMIIHFLGGIHEIYFPYVLMNPKLIFAVMAGGVSGTFIFQLLHAGLVAVPSPGSIFALMAMAPKGGLFPVLAGVVVAAAVSFIVASIVIKTSMKSTSDEDLEQAAEKVQELKGKKVENINERITDTVNERYNEMIPNVQKDDVNLVVFACDAGMGSSAMGASILRKKFKEAGINIDVINKAISDIPEQADIVITQKTLTDRAKTKSPSAEHISVDNFLNSPRYDELVHRLSHDEDELEHLTDEQEIPHESDDASVLTLDKIELNVQVADKYEAIRQAGKILVQAGHVGEEYIEKMIDRENSLSTFMGNGVAIPHGTNEAKQWIKSTGISIVQIPGGVDFGNGNTAELVIGIAAVGDEHLTILSNMAEICSDEENVKKIVETSSKDEILKIFKGEL</sequence>
<evidence type="ECO:0000259" key="29">
    <source>
        <dbReference type="PROSITE" id="PS51104"/>
    </source>
</evidence>
<evidence type="ECO:0000256" key="11">
    <source>
        <dbReference type="ARBA" id="ARBA00022519"/>
    </source>
</evidence>
<dbReference type="InterPro" id="IPR016152">
    <property type="entry name" value="PTrfase/Anion_transptr"/>
</dbReference>
<dbReference type="PROSITE" id="PS51104">
    <property type="entry name" value="PTS_EIIC_TYPE_2"/>
    <property type="match status" value="1"/>
</dbReference>
<dbReference type="InterPro" id="IPR036095">
    <property type="entry name" value="PTS_EIIB-like_sf"/>
</dbReference>
<feature type="coiled-coil region" evidence="25">
    <location>
        <begin position="343"/>
        <end position="370"/>
    </location>
</feature>
<evidence type="ECO:0000256" key="23">
    <source>
        <dbReference type="ARBA" id="ARBA00030962"/>
    </source>
</evidence>
<evidence type="ECO:0000256" key="8">
    <source>
        <dbReference type="ARBA" id="ARBA00021825"/>
    </source>
</evidence>
<dbReference type="CDD" id="cd00211">
    <property type="entry name" value="PTS_IIA_fru"/>
    <property type="match status" value="1"/>
</dbReference>
<dbReference type="SUPFAM" id="SSF55804">
    <property type="entry name" value="Phoshotransferase/anion transport protein"/>
    <property type="match status" value="1"/>
</dbReference>
<dbReference type="EMBL" id="JAGGKT010000026">
    <property type="protein sequence ID" value="MBP1934733.1"/>
    <property type="molecule type" value="Genomic_DNA"/>
</dbReference>
<feature type="transmembrane region" description="Helical" evidence="26">
    <location>
        <begin position="28"/>
        <end position="47"/>
    </location>
</feature>
<dbReference type="Gene3D" id="3.40.930.10">
    <property type="entry name" value="Mannitol-specific EII, Chain A"/>
    <property type="match status" value="1"/>
</dbReference>